<gene>
    <name evidence="2" type="ORF">DCAF_LOCUS12195</name>
</gene>
<accession>A0AAV1RP37</accession>
<name>A0AAV1RP37_9ROSI</name>
<dbReference type="Proteomes" id="UP001314170">
    <property type="component" value="Unassembled WGS sequence"/>
</dbReference>
<feature type="compositionally biased region" description="Basic and acidic residues" evidence="1">
    <location>
        <begin position="1"/>
        <end position="19"/>
    </location>
</feature>
<proteinExistence type="predicted"/>
<dbReference type="EMBL" id="CAWUPB010001010">
    <property type="protein sequence ID" value="CAK7337168.1"/>
    <property type="molecule type" value="Genomic_DNA"/>
</dbReference>
<protein>
    <submittedName>
        <fullName evidence="2">Uncharacterized protein</fullName>
    </submittedName>
</protein>
<evidence type="ECO:0000313" key="2">
    <source>
        <dbReference type="EMBL" id="CAK7337168.1"/>
    </source>
</evidence>
<dbReference type="AlphaFoldDB" id="A0AAV1RP37"/>
<keyword evidence="3" id="KW-1185">Reference proteome</keyword>
<sequence length="86" mass="9767">MELPDQCEKKMECEERNRSTDNPSSRGYYLDSRKPSYDSGSPKICLVGEHLDALAYISWFVKFVDPAADKGPVKSKALPRAFMKHV</sequence>
<reference evidence="2 3" key="1">
    <citation type="submission" date="2024-01" db="EMBL/GenBank/DDBJ databases">
        <authorList>
            <person name="Waweru B."/>
        </authorList>
    </citation>
    <scope>NUCLEOTIDE SEQUENCE [LARGE SCALE GENOMIC DNA]</scope>
</reference>
<comment type="caution">
    <text evidence="2">The sequence shown here is derived from an EMBL/GenBank/DDBJ whole genome shotgun (WGS) entry which is preliminary data.</text>
</comment>
<feature type="region of interest" description="Disordered" evidence="1">
    <location>
        <begin position="1"/>
        <end position="39"/>
    </location>
</feature>
<organism evidence="2 3">
    <name type="scientific">Dovyalis caffra</name>
    <dbReference type="NCBI Taxonomy" id="77055"/>
    <lineage>
        <taxon>Eukaryota</taxon>
        <taxon>Viridiplantae</taxon>
        <taxon>Streptophyta</taxon>
        <taxon>Embryophyta</taxon>
        <taxon>Tracheophyta</taxon>
        <taxon>Spermatophyta</taxon>
        <taxon>Magnoliopsida</taxon>
        <taxon>eudicotyledons</taxon>
        <taxon>Gunneridae</taxon>
        <taxon>Pentapetalae</taxon>
        <taxon>rosids</taxon>
        <taxon>fabids</taxon>
        <taxon>Malpighiales</taxon>
        <taxon>Salicaceae</taxon>
        <taxon>Flacourtieae</taxon>
        <taxon>Dovyalis</taxon>
    </lineage>
</organism>
<evidence type="ECO:0000256" key="1">
    <source>
        <dbReference type="SAM" id="MobiDB-lite"/>
    </source>
</evidence>
<evidence type="ECO:0000313" key="3">
    <source>
        <dbReference type="Proteomes" id="UP001314170"/>
    </source>
</evidence>